<gene>
    <name evidence="1" type="ORF">ADIWIN_3209</name>
</gene>
<reference evidence="1 2" key="1">
    <citation type="journal article" date="2013" name="Genome Announc.">
        <title>Draft Genome Sequence of Winogradskyella psychrotolerans RS-3T, Isolated from the Marine Transect of Kongsfjorden, Ny-Alesund, Svalbard, Arctic Ocean.</title>
        <authorList>
            <person name="Kumar Pinnaka A."/>
            <person name="Ara S."/>
            <person name="Singh A."/>
            <person name="Shivaji S."/>
        </authorList>
    </citation>
    <scope>NUCLEOTIDE SEQUENCE [LARGE SCALE GENOMIC DNA]</scope>
    <source>
        <strain evidence="1 2">RS-3</strain>
    </source>
</reference>
<accession>S7WX07</accession>
<protein>
    <submittedName>
        <fullName evidence="1">Uncharacterized protein</fullName>
    </submittedName>
</protein>
<organism evidence="1 2">
    <name type="scientific">Winogradskyella psychrotolerans RS-3</name>
    <dbReference type="NCBI Taxonomy" id="641526"/>
    <lineage>
        <taxon>Bacteria</taxon>
        <taxon>Pseudomonadati</taxon>
        <taxon>Bacteroidota</taxon>
        <taxon>Flavobacteriia</taxon>
        <taxon>Flavobacteriales</taxon>
        <taxon>Flavobacteriaceae</taxon>
        <taxon>Winogradskyella</taxon>
    </lineage>
</organism>
<evidence type="ECO:0000313" key="1">
    <source>
        <dbReference type="EMBL" id="EPR71299.1"/>
    </source>
</evidence>
<keyword evidence="2" id="KW-1185">Reference proteome</keyword>
<comment type="caution">
    <text evidence="1">The sequence shown here is derived from an EMBL/GenBank/DDBJ whole genome shotgun (WGS) entry which is preliminary data.</text>
</comment>
<dbReference type="Proteomes" id="UP000014962">
    <property type="component" value="Unassembled WGS sequence"/>
</dbReference>
<dbReference type="STRING" id="641526.ADIWIN_3209"/>
<name>S7WX07_9FLAO</name>
<dbReference type="EMBL" id="ATMR01000158">
    <property type="protein sequence ID" value="EPR71299.1"/>
    <property type="molecule type" value="Genomic_DNA"/>
</dbReference>
<evidence type="ECO:0000313" key="2">
    <source>
        <dbReference type="Proteomes" id="UP000014962"/>
    </source>
</evidence>
<dbReference type="AlphaFoldDB" id="S7WX07"/>
<sequence length="44" mass="4829">MLFLGAGVFFFYTDGIEIDLTTKNTEIPLTSLASPSENGKTFLK</sequence>
<proteinExistence type="predicted"/>